<accession>A0A0T9FBF4</accession>
<dbReference type="Proteomes" id="UP000046947">
    <property type="component" value="Unassembled WGS sequence"/>
</dbReference>
<evidence type="ECO:0000313" key="4">
    <source>
        <dbReference type="EMBL" id="COY02151.1"/>
    </source>
</evidence>
<reference evidence="5 6" key="3">
    <citation type="submission" date="2015-03" db="EMBL/GenBank/DDBJ databases">
        <authorList>
            <consortium name="Pathogen Informatics"/>
        </authorList>
    </citation>
    <scope>NUCLEOTIDE SEQUENCE [LARGE SCALE GENOMIC DNA]</scope>
    <source>
        <strain evidence="2 7">C09601061</strain>
        <strain evidence="1 8">H09601792</strain>
        <strain evidence="5">K00500041</strain>
        <strain evidence="6">N09902308</strain>
    </source>
</reference>
<sequence length="50" mass="5217">MQVMHRTAAGALVQIVDILGDDADLSMVLPGGDRAMPVVGFDVGHQIMAP</sequence>
<organism evidence="3 5">
    <name type="scientific">Mycobacterium tuberculosis</name>
    <dbReference type="NCBI Taxonomy" id="1773"/>
    <lineage>
        <taxon>Bacteria</taxon>
        <taxon>Bacillati</taxon>
        <taxon>Actinomycetota</taxon>
        <taxon>Actinomycetes</taxon>
        <taxon>Mycobacteriales</taxon>
        <taxon>Mycobacteriaceae</taxon>
        <taxon>Mycobacterium</taxon>
        <taxon>Mycobacterium tuberculosis complex</taxon>
    </lineage>
</organism>
<dbReference type="EMBL" id="CGCX01000163">
    <property type="protein sequence ID" value="CFR68716.1"/>
    <property type="molecule type" value="Genomic_DNA"/>
</dbReference>
<dbReference type="EMBL" id="CSAE01000459">
    <property type="protein sequence ID" value="COW33133.1"/>
    <property type="molecule type" value="Genomic_DNA"/>
</dbReference>
<name>A0A0T9FBF4_MYCTX</name>
<dbReference type="EMBL" id="CSBK01000863">
    <property type="protein sequence ID" value="COY02151.1"/>
    <property type="molecule type" value="Genomic_DNA"/>
</dbReference>
<evidence type="ECO:0000313" key="1">
    <source>
        <dbReference type="EMBL" id="CFE59082.1"/>
    </source>
</evidence>
<dbReference type="Proteomes" id="UP000038802">
    <property type="component" value="Unassembled WGS sequence"/>
</dbReference>
<dbReference type="Proteomes" id="UP000039021">
    <property type="component" value="Unassembled WGS sequence"/>
</dbReference>
<protein>
    <submittedName>
        <fullName evidence="3">Uncharacterized protein</fullName>
    </submittedName>
</protein>
<dbReference type="EMBL" id="CFOH01000500">
    <property type="protein sequence ID" value="CFE59082.1"/>
    <property type="molecule type" value="Genomic_DNA"/>
</dbReference>
<dbReference type="AlphaFoldDB" id="A0A0T9FBF4"/>
<evidence type="ECO:0000313" key="3">
    <source>
        <dbReference type="EMBL" id="COW33133.1"/>
    </source>
</evidence>
<evidence type="ECO:0000313" key="5">
    <source>
        <dbReference type="Proteomes" id="UP000038802"/>
    </source>
</evidence>
<reference evidence="3" key="1">
    <citation type="submission" date="2015-03" db="EMBL/GenBank/DDBJ databases">
        <authorList>
            <person name="Murphy D."/>
        </authorList>
    </citation>
    <scope>NUCLEOTIDE SEQUENCE [LARGE SCALE GENOMIC DNA]</scope>
    <source>
        <strain evidence="3">K00500041</strain>
    </source>
</reference>
<evidence type="ECO:0000313" key="8">
    <source>
        <dbReference type="Proteomes" id="UP000046947"/>
    </source>
</evidence>
<gene>
    <name evidence="2" type="ORF">ERS007657_00693</name>
    <name evidence="1" type="ORF">ERS007688_02756</name>
    <name evidence="3" type="ORF">ERS007703_03408</name>
    <name evidence="4" type="ORF">ERS007739_02019</name>
</gene>
<proteinExistence type="predicted"/>
<evidence type="ECO:0000313" key="6">
    <source>
        <dbReference type="Proteomes" id="UP000039021"/>
    </source>
</evidence>
<dbReference type="Proteomes" id="UP000046680">
    <property type="component" value="Unassembled WGS sequence"/>
</dbReference>
<evidence type="ECO:0000313" key="7">
    <source>
        <dbReference type="Proteomes" id="UP000046680"/>
    </source>
</evidence>
<evidence type="ECO:0000313" key="2">
    <source>
        <dbReference type="EMBL" id="CFR68716.1"/>
    </source>
</evidence>
<reference evidence="4" key="2">
    <citation type="submission" date="2015-03" db="EMBL/GenBank/DDBJ databases">
        <authorList>
            <consortium name="Pathogen Informatics"/>
            <person name="Murphy D."/>
        </authorList>
    </citation>
    <scope>NUCLEOTIDE SEQUENCE</scope>
    <source>
        <strain evidence="4">N09902308</strain>
    </source>
</reference>